<evidence type="ECO:0000259" key="2">
    <source>
        <dbReference type="Pfam" id="PF00534"/>
    </source>
</evidence>
<evidence type="ECO:0000256" key="1">
    <source>
        <dbReference type="ARBA" id="ARBA00022679"/>
    </source>
</evidence>
<feature type="domain" description="Glycosyl transferase family 1" evidence="2">
    <location>
        <begin position="182"/>
        <end position="327"/>
    </location>
</feature>
<dbReference type="OrthoDB" id="9801609at2"/>
<dbReference type="PANTHER" id="PTHR46401:SF2">
    <property type="entry name" value="GLYCOSYLTRANSFERASE WBBK-RELATED"/>
    <property type="match status" value="1"/>
</dbReference>
<dbReference type="SUPFAM" id="SSF53756">
    <property type="entry name" value="UDP-Glycosyltransferase/glycogen phosphorylase"/>
    <property type="match status" value="1"/>
</dbReference>
<gene>
    <name evidence="3" type="ORF">JT25_001050</name>
</gene>
<keyword evidence="4" id="KW-1185">Reference proteome</keyword>
<dbReference type="Gene3D" id="3.40.50.2000">
    <property type="entry name" value="Glycogen Phosphorylase B"/>
    <property type="match status" value="1"/>
</dbReference>
<reference evidence="3 4" key="1">
    <citation type="journal article" date="2015" name="Environ. Microbiol.">
        <title>Methane oxidation coupled to nitrate reduction under hypoxia by the Gammaproteobacterium Methylomonas denitrificans, sp. nov. type strain FJG1.</title>
        <authorList>
            <person name="Kits K.D."/>
            <person name="Klotz M.G."/>
            <person name="Stein L.Y."/>
        </authorList>
    </citation>
    <scope>NUCLEOTIDE SEQUENCE [LARGE SCALE GENOMIC DNA]</scope>
    <source>
        <strain evidence="3 4">FJG1</strain>
    </source>
</reference>
<organism evidence="3 4">
    <name type="scientific">Methylomonas denitrificans</name>
    <dbReference type="NCBI Taxonomy" id="1538553"/>
    <lineage>
        <taxon>Bacteria</taxon>
        <taxon>Pseudomonadati</taxon>
        <taxon>Pseudomonadota</taxon>
        <taxon>Gammaproteobacteria</taxon>
        <taxon>Methylococcales</taxon>
        <taxon>Methylococcaceae</taxon>
        <taxon>Methylomonas</taxon>
    </lineage>
</organism>
<dbReference type="PANTHER" id="PTHR46401">
    <property type="entry name" value="GLYCOSYLTRANSFERASE WBBK-RELATED"/>
    <property type="match status" value="1"/>
</dbReference>
<name>A0A140E3V7_9GAMM</name>
<sequence length="351" mass="39817">MSGNIFIHATNIHQGGGRALLDALLQTLDNKNKYVLSLDERMPVSLACANTAEIRRVSPSIISRLAAELWLSRTVSADDTVLCFGNLPPLFKLRGRVFVFVQNRYLIDDISTDKFPLNVRFRLFIERFWLLKKNGNVNEFIVQTPTMKHLLEGKIRSLMKIRVLPFVADPVGYTRSIKLSEEGSSAKDFSFFYVASGEPHKNHKLLLKAWRNLADQGLFPILFLTLDQSRFSELCKEIDFMRQQYSLNITNLDNLSHQDVLAFYKKVDALIYPSTFESFGLPLIEARQAGLPILAPELDYVRDLVDPEQTFDPASPISISRAVKQFIGVNQDPLSLMDATAFMASVLKRVE</sequence>
<evidence type="ECO:0000313" key="4">
    <source>
        <dbReference type="Proteomes" id="UP000030512"/>
    </source>
</evidence>
<dbReference type="STRING" id="1538553.JT25_001050"/>
<protein>
    <submittedName>
        <fullName evidence="3">Glycosyltransferase</fullName>
    </submittedName>
</protein>
<dbReference type="Pfam" id="PF00534">
    <property type="entry name" value="Glycos_transf_1"/>
    <property type="match status" value="1"/>
</dbReference>
<dbReference type="RefSeq" id="WP_062327297.1">
    <property type="nucleotide sequence ID" value="NZ_CP014476.1"/>
</dbReference>
<dbReference type="EMBL" id="CP014476">
    <property type="protein sequence ID" value="AMK75081.1"/>
    <property type="molecule type" value="Genomic_DNA"/>
</dbReference>
<dbReference type="GO" id="GO:0016757">
    <property type="term" value="F:glycosyltransferase activity"/>
    <property type="evidence" value="ECO:0007669"/>
    <property type="project" value="InterPro"/>
</dbReference>
<dbReference type="AlphaFoldDB" id="A0A140E3V7"/>
<keyword evidence="1 3" id="KW-0808">Transferase</keyword>
<evidence type="ECO:0000313" key="3">
    <source>
        <dbReference type="EMBL" id="AMK75081.1"/>
    </source>
</evidence>
<dbReference type="Proteomes" id="UP000030512">
    <property type="component" value="Chromosome"/>
</dbReference>
<dbReference type="KEGG" id="mdn:JT25_001050"/>
<accession>A0A140E3V7</accession>
<dbReference type="InterPro" id="IPR001296">
    <property type="entry name" value="Glyco_trans_1"/>
</dbReference>
<proteinExistence type="predicted"/>